<feature type="transmembrane region" description="Helical" evidence="7">
    <location>
        <begin position="145"/>
        <end position="171"/>
    </location>
</feature>
<evidence type="ECO:0000256" key="2">
    <source>
        <dbReference type="ARBA" id="ARBA00009784"/>
    </source>
</evidence>
<keyword evidence="9" id="KW-1185">Reference proteome</keyword>
<dbReference type="EMBL" id="FPAW01000007">
    <property type="protein sequence ID" value="SFT76772.1"/>
    <property type="molecule type" value="Genomic_DNA"/>
</dbReference>
<name>A0A1I7APA4_9RHOB</name>
<proteinExistence type="inferred from homology"/>
<feature type="transmembrane region" description="Helical" evidence="7">
    <location>
        <begin position="113"/>
        <end position="133"/>
    </location>
</feature>
<keyword evidence="4 7" id="KW-0812">Transmembrane</keyword>
<feature type="transmembrane region" description="Helical" evidence="7">
    <location>
        <begin position="68"/>
        <end position="93"/>
    </location>
</feature>
<dbReference type="Proteomes" id="UP000182466">
    <property type="component" value="Unassembled WGS sequence"/>
</dbReference>
<dbReference type="PANTHER" id="PTHR33508">
    <property type="entry name" value="UPF0056 MEMBRANE PROTEIN YHCE"/>
    <property type="match status" value="1"/>
</dbReference>
<keyword evidence="6 7" id="KW-0472">Membrane</keyword>
<feature type="transmembrane region" description="Helical" evidence="7">
    <location>
        <begin position="178"/>
        <end position="196"/>
    </location>
</feature>
<evidence type="ECO:0000256" key="5">
    <source>
        <dbReference type="ARBA" id="ARBA00022989"/>
    </source>
</evidence>
<evidence type="ECO:0000256" key="7">
    <source>
        <dbReference type="RuleBase" id="RU362048"/>
    </source>
</evidence>
<organism evidence="8 9">
    <name type="scientific">Sedimentitalea nanhaiensis</name>
    <dbReference type="NCBI Taxonomy" id="999627"/>
    <lineage>
        <taxon>Bacteria</taxon>
        <taxon>Pseudomonadati</taxon>
        <taxon>Pseudomonadota</taxon>
        <taxon>Alphaproteobacteria</taxon>
        <taxon>Rhodobacterales</taxon>
        <taxon>Paracoccaceae</taxon>
        <taxon>Sedimentitalea</taxon>
    </lineage>
</organism>
<gene>
    <name evidence="8" type="ORF">SAMN05216236_107101</name>
</gene>
<dbReference type="AlphaFoldDB" id="A0A1I7APA4"/>
<comment type="subcellular location">
    <subcellularLocation>
        <location evidence="1 7">Cell membrane</location>
        <topology evidence="1 7">Multi-pass membrane protein</topology>
    </subcellularLocation>
</comment>
<evidence type="ECO:0000256" key="6">
    <source>
        <dbReference type="ARBA" id="ARBA00023136"/>
    </source>
</evidence>
<keyword evidence="3" id="KW-1003">Cell membrane</keyword>
<dbReference type="STRING" id="999627.SAMN05216236_107101"/>
<feature type="transmembrane region" description="Helical" evidence="7">
    <location>
        <begin position="43"/>
        <end position="62"/>
    </location>
</feature>
<evidence type="ECO:0000256" key="1">
    <source>
        <dbReference type="ARBA" id="ARBA00004651"/>
    </source>
</evidence>
<evidence type="ECO:0000313" key="9">
    <source>
        <dbReference type="Proteomes" id="UP000182466"/>
    </source>
</evidence>
<dbReference type="InterPro" id="IPR002771">
    <property type="entry name" value="Multi_antbiot-R_MarC"/>
</dbReference>
<dbReference type="PANTHER" id="PTHR33508:SF1">
    <property type="entry name" value="UPF0056 MEMBRANE PROTEIN YHCE"/>
    <property type="match status" value="1"/>
</dbReference>
<feature type="transmembrane region" description="Helical" evidence="7">
    <location>
        <begin position="6"/>
        <end position="31"/>
    </location>
</feature>
<protein>
    <recommendedName>
        <fullName evidence="7">UPF0056 membrane protein</fullName>
    </recommendedName>
</protein>
<reference evidence="8 9" key="1">
    <citation type="submission" date="2016-10" db="EMBL/GenBank/DDBJ databases">
        <authorList>
            <person name="de Groot N.N."/>
        </authorList>
    </citation>
    <scope>NUCLEOTIDE SEQUENCE [LARGE SCALE GENOMIC DNA]</scope>
    <source>
        <strain evidence="8 9">CGMCC 1.10959</strain>
    </source>
</reference>
<dbReference type="NCBIfam" id="TIGR00427">
    <property type="entry name" value="NAAT family transporter"/>
    <property type="match status" value="1"/>
</dbReference>
<dbReference type="Pfam" id="PF01914">
    <property type="entry name" value="MarC"/>
    <property type="match status" value="1"/>
</dbReference>
<comment type="similarity">
    <text evidence="2 7">Belongs to the UPF0056 (MarC) family.</text>
</comment>
<keyword evidence="5 7" id="KW-1133">Transmembrane helix</keyword>
<evidence type="ECO:0000313" key="8">
    <source>
        <dbReference type="EMBL" id="SFT76772.1"/>
    </source>
</evidence>
<evidence type="ECO:0000256" key="4">
    <source>
        <dbReference type="ARBA" id="ARBA00022692"/>
    </source>
</evidence>
<sequence>MIVDTAFLITAYVTLFVVIDPIGLAPLFMAITQGLDAARRRSIAVRACLTAIIILSVFAAFGEAVLNFVGISMAAFRVAGGVLLFLTALEMLFERRSKRREDQAEDESPDPSVFPLAIPLIAGPGSIATVILLSGQKPGAEGLFMVIGVMIAVVTVVLLLFLASGLLAPALGKTGINVVTRLLGMLLAALAAQFVLDGLRDFGFAS</sequence>
<dbReference type="GO" id="GO:0005886">
    <property type="term" value="C:plasma membrane"/>
    <property type="evidence" value="ECO:0007669"/>
    <property type="project" value="UniProtKB-SubCell"/>
</dbReference>
<dbReference type="eggNOG" id="COG2095">
    <property type="taxonomic scope" value="Bacteria"/>
</dbReference>
<evidence type="ECO:0000256" key="3">
    <source>
        <dbReference type="ARBA" id="ARBA00022475"/>
    </source>
</evidence>
<accession>A0A1I7APA4</accession>